<keyword evidence="1" id="KW-0728">SH3 domain</keyword>
<keyword evidence="5" id="KW-1185">Reference proteome</keyword>
<protein>
    <recommendedName>
        <fullName evidence="3">SH3 domain-containing protein</fullName>
    </recommendedName>
</protein>
<reference evidence="4" key="2">
    <citation type="submission" date="2025-08" db="UniProtKB">
        <authorList>
            <consortium name="Ensembl"/>
        </authorList>
    </citation>
    <scope>IDENTIFICATION</scope>
    <source>
        <strain evidence="4">Guanapo</strain>
    </source>
</reference>
<evidence type="ECO:0000256" key="2">
    <source>
        <dbReference type="SAM" id="Phobius"/>
    </source>
</evidence>
<dbReference type="Ensembl" id="ENSPRET00000014988.1">
    <property type="protein sequence ID" value="ENSPREP00000014835.1"/>
    <property type="gene ID" value="ENSPREG00000010023.1"/>
</dbReference>
<dbReference type="Proteomes" id="UP000242638">
    <property type="component" value="Unassembled WGS sequence"/>
</dbReference>
<sequence length="133" mass="15252">MLLCSGGNIRLLLFFLGFISLCLFILVAPHLKLLNSHKSYWLTTLAYVAQQPDEMSVEKADIILVHQDNWIQGTRLSDQHFGWVPNSHLQVISNDKSLNYAEVDSFWKIRGKLGSRFCIALYRGVKVKVAKFR</sequence>
<dbReference type="Bgee" id="ENSPREG00000010023">
    <property type="expression patterns" value="Expressed in caudal fin and 1 other cell type or tissue"/>
</dbReference>
<dbReference type="Pfam" id="PF07653">
    <property type="entry name" value="SH3_2"/>
    <property type="match status" value="1"/>
</dbReference>
<dbReference type="SMART" id="SM00326">
    <property type="entry name" value="SH3"/>
    <property type="match status" value="1"/>
</dbReference>
<dbReference type="SUPFAM" id="SSF50044">
    <property type="entry name" value="SH3-domain"/>
    <property type="match status" value="1"/>
</dbReference>
<evidence type="ECO:0000313" key="5">
    <source>
        <dbReference type="Proteomes" id="UP000242638"/>
    </source>
</evidence>
<evidence type="ECO:0000313" key="4">
    <source>
        <dbReference type="Ensembl" id="ENSPREP00000014835.1"/>
    </source>
</evidence>
<organism evidence="4 5">
    <name type="scientific">Poecilia reticulata</name>
    <name type="common">Guppy</name>
    <name type="synonym">Acanthophacelus reticulatus</name>
    <dbReference type="NCBI Taxonomy" id="8081"/>
    <lineage>
        <taxon>Eukaryota</taxon>
        <taxon>Metazoa</taxon>
        <taxon>Chordata</taxon>
        <taxon>Craniata</taxon>
        <taxon>Vertebrata</taxon>
        <taxon>Euteleostomi</taxon>
        <taxon>Actinopterygii</taxon>
        <taxon>Neopterygii</taxon>
        <taxon>Teleostei</taxon>
        <taxon>Neoteleostei</taxon>
        <taxon>Acanthomorphata</taxon>
        <taxon>Ovalentaria</taxon>
        <taxon>Atherinomorphae</taxon>
        <taxon>Cyprinodontiformes</taxon>
        <taxon>Poeciliidae</taxon>
        <taxon>Poeciliinae</taxon>
        <taxon>Poecilia</taxon>
    </lineage>
</organism>
<dbReference type="PANTHER" id="PTHR12845">
    <property type="entry name" value="GUANINE NUCLEOTIDE EXCHANGE FACTOR"/>
    <property type="match status" value="1"/>
</dbReference>
<dbReference type="InterPro" id="IPR036028">
    <property type="entry name" value="SH3-like_dom_sf"/>
</dbReference>
<proteinExistence type="predicted"/>
<feature type="domain" description="SH3" evidence="3">
    <location>
        <begin position="39"/>
        <end position="93"/>
    </location>
</feature>
<keyword evidence="2" id="KW-0472">Membrane</keyword>
<dbReference type="PANTHER" id="PTHR12845:SF2">
    <property type="entry name" value="DH DOMAIN-CONTAINING PROTEIN-RELATED"/>
    <property type="match status" value="1"/>
</dbReference>
<dbReference type="GO" id="GO:0005737">
    <property type="term" value="C:cytoplasm"/>
    <property type="evidence" value="ECO:0007669"/>
    <property type="project" value="TreeGrafter"/>
</dbReference>
<dbReference type="GeneTree" id="ENSGT00980000202166"/>
<evidence type="ECO:0000256" key="1">
    <source>
        <dbReference type="ARBA" id="ARBA00022443"/>
    </source>
</evidence>
<dbReference type="GO" id="GO:0005634">
    <property type="term" value="C:nucleus"/>
    <property type="evidence" value="ECO:0007669"/>
    <property type="project" value="TreeGrafter"/>
</dbReference>
<accession>A0A3P9NZ38</accession>
<dbReference type="GO" id="GO:0005085">
    <property type="term" value="F:guanyl-nucleotide exchange factor activity"/>
    <property type="evidence" value="ECO:0007669"/>
    <property type="project" value="InterPro"/>
</dbReference>
<reference evidence="5" key="1">
    <citation type="submission" date="2013-11" db="EMBL/GenBank/DDBJ databases">
        <title>The genomic landscape of the Guanapo guppy.</title>
        <authorList>
            <person name="Kuenstner A."/>
            <person name="Dreyer C."/>
        </authorList>
    </citation>
    <scope>NUCLEOTIDE SEQUENCE</scope>
    <source>
        <strain evidence="5">Guanapo</strain>
    </source>
</reference>
<dbReference type="Gene3D" id="2.30.30.40">
    <property type="entry name" value="SH3 Domains"/>
    <property type="match status" value="1"/>
</dbReference>
<dbReference type="InterPro" id="IPR001452">
    <property type="entry name" value="SH3_domain"/>
</dbReference>
<keyword evidence="2" id="KW-1133">Transmembrane helix</keyword>
<dbReference type="AlphaFoldDB" id="A0A3P9NZ38"/>
<reference evidence="4" key="3">
    <citation type="submission" date="2025-09" db="UniProtKB">
        <authorList>
            <consortium name="Ensembl"/>
        </authorList>
    </citation>
    <scope>IDENTIFICATION</scope>
    <source>
        <strain evidence="4">Guanapo</strain>
    </source>
</reference>
<name>A0A3P9NZ38_POERE</name>
<feature type="transmembrane region" description="Helical" evidence="2">
    <location>
        <begin position="12"/>
        <end position="31"/>
    </location>
</feature>
<keyword evidence="2" id="KW-0812">Transmembrane</keyword>
<evidence type="ECO:0000259" key="3">
    <source>
        <dbReference type="SMART" id="SM00326"/>
    </source>
</evidence>
<dbReference type="InterPro" id="IPR047271">
    <property type="entry name" value="Ephexin-like"/>
</dbReference>